<feature type="non-terminal residue" evidence="1">
    <location>
        <position position="1"/>
    </location>
</feature>
<gene>
    <name evidence="1" type="ORF">HaLaN_18466</name>
</gene>
<dbReference type="Proteomes" id="UP000485058">
    <property type="component" value="Unassembled WGS sequence"/>
</dbReference>
<organism evidence="1 2">
    <name type="scientific">Haematococcus lacustris</name>
    <name type="common">Green alga</name>
    <name type="synonym">Haematococcus pluvialis</name>
    <dbReference type="NCBI Taxonomy" id="44745"/>
    <lineage>
        <taxon>Eukaryota</taxon>
        <taxon>Viridiplantae</taxon>
        <taxon>Chlorophyta</taxon>
        <taxon>core chlorophytes</taxon>
        <taxon>Chlorophyceae</taxon>
        <taxon>CS clade</taxon>
        <taxon>Chlamydomonadales</taxon>
        <taxon>Haematococcaceae</taxon>
        <taxon>Haematococcus</taxon>
    </lineage>
</organism>
<evidence type="ECO:0000313" key="2">
    <source>
        <dbReference type="Proteomes" id="UP000485058"/>
    </source>
</evidence>
<dbReference type="AlphaFoldDB" id="A0A699ZG66"/>
<accession>A0A699ZG66</accession>
<dbReference type="EMBL" id="BLLF01001781">
    <property type="protein sequence ID" value="GFH21211.1"/>
    <property type="molecule type" value="Genomic_DNA"/>
</dbReference>
<comment type="caution">
    <text evidence="1">The sequence shown here is derived from an EMBL/GenBank/DDBJ whole genome shotgun (WGS) entry which is preliminary data.</text>
</comment>
<feature type="non-terminal residue" evidence="1">
    <location>
        <position position="104"/>
    </location>
</feature>
<reference evidence="1 2" key="1">
    <citation type="submission" date="2020-02" db="EMBL/GenBank/DDBJ databases">
        <title>Draft genome sequence of Haematococcus lacustris strain NIES-144.</title>
        <authorList>
            <person name="Morimoto D."/>
            <person name="Nakagawa S."/>
            <person name="Yoshida T."/>
            <person name="Sawayama S."/>
        </authorList>
    </citation>
    <scope>NUCLEOTIDE SEQUENCE [LARGE SCALE GENOMIC DNA]</scope>
    <source>
        <strain evidence="1 2">NIES-144</strain>
    </source>
</reference>
<name>A0A699ZG66_HAELA</name>
<sequence length="104" mass="11301">MQTEANAMSTPSEGCYRTGKVRCEGASETASSRLVKNVFRMWHGLLAGGVPRAKRIRSYKVQLVSTATNSKELRAEERRSIGGAWSAGAIVSLERRSNCEPGAK</sequence>
<keyword evidence="2" id="KW-1185">Reference proteome</keyword>
<protein>
    <submittedName>
        <fullName evidence="1">Uncharacterized protein</fullName>
    </submittedName>
</protein>
<proteinExistence type="predicted"/>
<evidence type="ECO:0000313" key="1">
    <source>
        <dbReference type="EMBL" id="GFH21211.1"/>
    </source>
</evidence>